<evidence type="ECO:0000313" key="4">
    <source>
        <dbReference type="EMBL" id="ELR63519.1"/>
    </source>
</evidence>
<comment type="function">
    <text evidence="1">May be involved in the biogenesis of curli organelles.</text>
</comment>
<dbReference type="InterPro" id="IPR018900">
    <property type="entry name" value="Curli_CsgE"/>
</dbReference>
<name>L8J7E8_9GAMM</name>
<evidence type="ECO:0000256" key="1">
    <source>
        <dbReference type="ARBA" id="ARBA00003989"/>
    </source>
</evidence>
<gene>
    <name evidence="4" type="ORF">C942_03535</name>
</gene>
<accession>L8J7E8</accession>
<evidence type="ECO:0000256" key="2">
    <source>
        <dbReference type="ARBA" id="ARBA00014024"/>
    </source>
</evidence>
<keyword evidence="3" id="KW-0732">Signal</keyword>
<dbReference type="AlphaFoldDB" id="L8J7E8"/>
<keyword evidence="5" id="KW-1185">Reference proteome</keyword>
<dbReference type="Pfam" id="PF10627">
    <property type="entry name" value="CsgE"/>
    <property type="match status" value="1"/>
</dbReference>
<dbReference type="PATRIC" id="fig|1056511.3.peg.4459"/>
<sequence length="87" mass="10105">MFSQLLNDKYEDLEENLTVKERATALSGSIITIFHRQTIIYRTALSPGIQQIESKANDAVKAVGSYMVKWRLERYLKDTFDVDYDEI</sequence>
<dbReference type="EMBL" id="AMZO01000038">
    <property type="protein sequence ID" value="ELR63519.1"/>
    <property type="molecule type" value="Genomic_DNA"/>
</dbReference>
<organism evidence="4 5">
    <name type="scientific">Photobacterium marinum</name>
    <dbReference type="NCBI Taxonomy" id="1056511"/>
    <lineage>
        <taxon>Bacteria</taxon>
        <taxon>Pseudomonadati</taxon>
        <taxon>Pseudomonadota</taxon>
        <taxon>Gammaproteobacteria</taxon>
        <taxon>Vibrionales</taxon>
        <taxon>Vibrionaceae</taxon>
        <taxon>Photobacterium</taxon>
    </lineage>
</organism>
<dbReference type="Proteomes" id="UP000011134">
    <property type="component" value="Unassembled WGS sequence"/>
</dbReference>
<evidence type="ECO:0000313" key="5">
    <source>
        <dbReference type="Proteomes" id="UP000011134"/>
    </source>
</evidence>
<proteinExistence type="predicted"/>
<evidence type="ECO:0000256" key="3">
    <source>
        <dbReference type="ARBA" id="ARBA00022729"/>
    </source>
</evidence>
<protein>
    <recommendedName>
        <fullName evidence="2">Curli production assembly/transport component CsgE</fullName>
    </recommendedName>
</protein>
<comment type="caution">
    <text evidence="4">The sequence shown here is derived from an EMBL/GenBank/DDBJ whole genome shotgun (WGS) entry which is preliminary data.</text>
</comment>
<reference evidence="4 5" key="1">
    <citation type="submission" date="2012-12" db="EMBL/GenBank/DDBJ databases">
        <title>Genome Assembly of Photobacterium sp. AK15.</title>
        <authorList>
            <person name="Khatri I."/>
            <person name="Vaidya B."/>
            <person name="Srinivas T.N.R."/>
            <person name="Subramanian S."/>
            <person name="Pinnaka A."/>
        </authorList>
    </citation>
    <scope>NUCLEOTIDE SEQUENCE [LARGE SCALE GENOMIC DNA]</scope>
    <source>
        <strain evidence="4 5">AK15</strain>
    </source>
</reference>